<evidence type="ECO:0000313" key="2">
    <source>
        <dbReference type="EMBL" id="NNG56565.1"/>
    </source>
</evidence>
<dbReference type="Proteomes" id="UP000550136">
    <property type="component" value="Unassembled WGS sequence"/>
</dbReference>
<feature type="chain" id="PRO_5030950535" evidence="1">
    <location>
        <begin position="23"/>
        <end position="247"/>
    </location>
</feature>
<reference evidence="2 3" key="1">
    <citation type="submission" date="2020-05" db="EMBL/GenBank/DDBJ databases">
        <title>Draft Genome Sequences of Sphingomonas sp. Isolated from the International Space Station.</title>
        <authorList>
            <person name="Bijlani S."/>
            <person name="Singh N.K."/>
            <person name="Mason C.E."/>
            <person name="Wang C.C."/>
            <person name="Venkateswaran K."/>
        </authorList>
    </citation>
    <scope>NUCLEOTIDE SEQUENCE [LARGE SCALE GENOMIC DNA]</scope>
    <source>
        <strain evidence="2 3">FKI-L5-BR-P1</strain>
    </source>
</reference>
<protein>
    <submittedName>
        <fullName evidence="2">Type-F conjugative transfer system pilin assembly protein TrbC</fullName>
    </submittedName>
</protein>
<dbReference type="InterPro" id="IPR019106">
    <property type="entry name" value="T4SS_TrbC"/>
</dbReference>
<proteinExistence type="predicted"/>
<dbReference type="RefSeq" id="WP_066674860.1">
    <property type="nucleotide sequence ID" value="NZ_JABEOU010000016.1"/>
</dbReference>
<feature type="signal peptide" evidence="1">
    <location>
        <begin position="1"/>
        <end position="22"/>
    </location>
</feature>
<accession>A0A7Y2KNB7</accession>
<keyword evidence="1" id="KW-0732">Signal</keyword>
<dbReference type="PROSITE" id="PS51257">
    <property type="entry name" value="PROKAR_LIPOPROTEIN"/>
    <property type="match status" value="1"/>
</dbReference>
<organism evidence="2 3">
    <name type="scientific">Sphingomonas paucimobilis</name>
    <name type="common">Pseudomonas paucimobilis</name>
    <dbReference type="NCBI Taxonomy" id="13689"/>
    <lineage>
        <taxon>Bacteria</taxon>
        <taxon>Pseudomonadati</taxon>
        <taxon>Pseudomonadota</taxon>
        <taxon>Alphaproteobacteria</taxon>
        <taxon>Sphingomonadales</taxon>
        <taxon>Sphingomonadaceae</taxon>
        <taxon>Sphingomonas</taxon>
    </lineage>
</organism>
<name>A0A7Y2KNB7_SPHPI</name>
<comment type="caution">
    <text evidence="2">The sequence shown here is derived from an EMBL/GenBank/DDBJ whole genome shotgun (WGS) entry which is preliminary data.</text>
</comment>
<sequence>MKKLLLSALAIASIGTGCAVLAQTVEGLDLDAIRARSAKSEQDATALVNEVERRGDAFRKDAQTVQAVALEQMRTIDKASLPRGPAGAVDFDEMIHAASANLKENQGTAPQFMVFVSTSMPEQALKRIIADTSAAGGVVVFRGFPGNSGKAFIAALSRVVEKDQQFASIGIDPRLFRAFDVTAVPTMVVSSSDFTPCDGLTCKTTPPPFDRIEGNVTVRYALETFAGENGPGALVARTALANLGRNP</sequence>
<dbReference type="EMBL" id="JABEOU010000016">
    <property type="protein sequence ID" value="NNG56565.1"/>
    <property type="molecule type" value="Genomic_DNA"/>
</dbReference>
<evidence type="ECO:0000256" key="1">
    <source>
        <dbReference type="SAM" id="SignalP"/>
    </source>
</evidence>
<dbReference type="Pfam" id="PF09673">
    <property type="entry name" value="TrbC_Ftype"/>
    <property type="match status" value="1"/>
</dbReference>
<gene>
    <name evidence="2" type="primary">trbC</name>
    <name evidence="2" type="ORF">HKX06_04105</name>
</gene>
<dbReference type="AlphaFoldDB" id="A0A7Y2KNB7"/>
<evidence type="ECO:0000313" key="3">
    <source>
        <dbReference type="Proteomes" id="UP000550136"/>
    </source>
</evidence>
<dbReference type="InterPro" id="IPR014113">
    <property type="entry name" value="T4SS_TrbC_subgr"/>
</dbReference>
<dbReference type="NCBIfam" id="TIGR02742">
    <property type="entry name" value="TrbC_Ftype"/>
    <property type="match status" value="1"/>
</dbReference>